<dbReference type="InterPro" id="IPR002397">
    <property type="entry name" value="Cyt_P450_B"/>
</dbReference>
<organism evidence="2 3">
    <name type="scientific">Glycomyces rhizosphaerae</name>
    <dbReference type="NCBI Taxonomy" id="2054422"/>
    <lineage>
        <taxon>Bacteria</taxon>
        <taxon>Bacillati</taxon>
        <taxon>Actinomycetota</taxon>
        <taxon>Actinomycetes</taxon>
        <taxon>Glycomycetales</taxon>
        <taxon>Glycomycetaceae</taxon>
        <taxon>Glycomyces</taxon>
    </lineage>
</organism>
<name>A0ABV7Q583_9ACTN</name>
<accession>A0ABV7Q583</accession>
<dbReference type="InterPro" id="IPR001128">
    <property type="entry name" value="Cyt_P450"/>
</dbReference>
<dbReference type="Pfam" id="PF00067">
    <property type="entry name" value="p450"/>
    <property type="match status" value="1"/>
</dbReference>
<dbReference type="Gene3D" id="1.10.630.10">
    <property type="entry name" value="Cytochrome P450"/>
    <property type="match status" value="1"/>
</dbReference>
<reference evidence="3" key="1">
    <citation type="journal article" date="2019" name="Int. J. Syst. Evol. Microbiol.">
        <title>The Global Catalogue of Microorganisms (GCM) 10K type strain sequencing project: providing services to taxonomists for standard genome sequencing and annotation.</title>
        <authorList>
            <consortium name="The Broad Institute Genomics Platform"/>
            <consortium name="The Broad Institute Genome Sequencing Center for Infectious Disease"/>
            <person name="Wu L."/>
            <person name="Ma J."/>
        </authorList>
    </citation>
    <scope>NUCLEOTIDE SEQUENCE [LARGE SCALE GENOMIC DNA]</scope>
    <source>
        <strain evidence="3">CGMCC 4.7396</strain>
    </source>
</reference>
<dbReference type="CDD" id="cd00302">
    <property type="entry name" value="cytochrome_P450"/>
    <property type="match status" value="1"/>
</dbReference>
<dbReference type="EMBL" id="JBHRWO010000020">
    <property type="protein sequence ID" value="MFC3494625.1"/>
    <property type="molecule type" value="Genomic_DNA"/>
</dbReference>
<dbReference type="PRINTS" id="PR00359">
    <property type="entry name" value="BP450"/>
</dbReference>
<dbReference type="Proteomes" id="UP001595712">
    <property type="component" value="Unassembled WGS sequence"/>
</dbReference>
<dbReference type="PRINTS" id="PR00385">
    <property type="entry name" value="P450"/>
</dbReference>
<evidence type="ECO:0000313" key="2">
    <source>
        <dbReference type="EMBL" id="MFC3494625.1"/>
    </source>
</evidence>
<keyword evidence="3" id="KW-1185">Reference proteome</keyword>
<comment type="caution">
    <text evidence="2">The sequence shown here is derived from an EMBL/GenBank/DDBJ whole genome shotgun (WGS) entry which is preliminary data.</text>
</comment>
<evidence type="ECO:0000313" key="3">
    <source>
        <dbReference type="Proteomes" id="UP001595712"/>
    </source>
</evidence>
<dbReference type="RefSeq" id="WP_387978539.1">
    <property type="nucleotide sequence ID" value="NZ_JBHRWO010000020.1"/>
</dbReference>
<gene>
    <name evidence="2" type="ORF">ACFO8M_19245</name>
</gene>
<dbReference type="InterPro" id="IPR036396">
    <property type="entry name" value="Cyt_P450_sf"/>
</dbReference>
<comment type="similarity">
    <text evidence="1">Belongs to the cytochrome P450 family.</text>
</comment>
<evidence type="ECO:0000256" key="1">
    <source>
        <dbReference type="ARBA" id="ARBA00010617"/>
    </source>
</evidence>
<dbReference type="InterPro" id="IPR050121">
    <property type="entry name" value="Cytochrome_P450_monoxygenase"/>
</dbReference>
<sequence length="390" mass="43561">MARLRSEYGDVFTFAAGKVLLARPAWAHWALIRTNRETRIDPPPPPRAVRRQPLIRDRVETWMATRRTAQWHRLGRDIAERTAPAMLESLQRFLDAAEHSPVRLVDCEHAVLDAAGGVFVRDLEGELRSAFIPVADLLLEQGSASIVLPHWLSLRTRRQLRSNTVWIEALVAHVQARRTSREPGEPPSDLLDLLLDARDGDRPAFSDLEVAQTLSINLGNLYTVGGTGLAWLLTAHGAHDLTKPETVDREDWTRAVVKETLRMYPPVSLTDRLLVEDAEFGDVTVPAGTSVFVSALLLHTDPRWWRADPSRFDPARWLAGEVHDQHAYLPYGAGPRVCTGVHIANAVLEAATELLADLTVTVSPGVPKRRWGSVTQPRRFRVRVSRHAAA</sequence>
<dbReference type="PANTHER" id="PTHR24305">
    <property type="entry name" value="CYTOCHROME P450"/>
    <property type="match status" value="1"/>
</dbReference>
<protein>
    <submittedName>
        <fullName evidence="2">Cytochrome P450</fullName>
    </submittedName>
</protein>
<proteinExistence type="inferred from homology"/>
<dbReference type="SUPFAM" id="SSF48264">
    <property type="entry name" value="Cytochrome P450"/>
    <property type="match status" value="1"/>
</dbReference>
<dbReference type="PANTHER" id="PTHR24305:SF166">
    <property type="entry name" value="CYTOCHROME P450 12A4, MITOCHONDRIAL-RELATED"/>
    <property type="match status" value="1"/>
</dbReference>